<comment type="caution">
    <text evidence="2">The sequence shown here is derived from an EMBL/GenBank/DDBJ whole genome shotgun (WGS) entry which is preliminary data.</text>
</comment>
<feature type="compositionally biased region" description="Polar residues" evidence="1">
    <location>
        <begin position="145"/>
        <end position="158"/>
    </location>
</feature>
<evidence type="ECO:0000313" key="2">
    <source>
        <dbReference type="EMBL" id="RXM37228.1"/>
    </source>
</evidence>
<proteinExistence type="predicted"/>
<sequence length="238" mass="26136">MATNFEFSSEESDEFPPGQVQRSVRPILVHGLEPERTPEQSPAVRRTRQAVTQPQIKTLFYKDWTQPRLLMVLFNQAIPIPTRANREELFRLYCSTASATPVFPPVKRKRNASQSRRPGLPIAVPIPPQLQGLDLPASSDPPQVRHQSQTNASVSPAHSTHLPPQAASDLDTIRICIMQDMKALQPITDSMRDMNACLGSLEARSSPAPLPVLTTSSSVIKVIDPTPSFTLSSAAPST</sequence>
<keyword evidence="3" id="KW-1185">Reference proteome</keyword>
<dbReference type="Proteomes" id="UP000289886">
    <property type="component" value="Unassembled WGS sequence"/>
</dbReference>
<organism evidence="2 3">
    <name type="scientific">Acipenser ruthenus</name>
    <name type="common">Sterlet sturgeon</name>
    <dbReference type="NCBI Taxonomy" id="7906"/>
    <lineage>
        <taxon>Eukaryota</taxon>
        <taxon>Metazoa</taxon>
        <taxon>Chordata</taxon>
        <taxon>Craniata</taxon>
        <taxon>Vertebrata</taxon>
        <taxon>Euteleostomi</taxon>
        <taxon>Actinopterygii</taxon>
        <taxon>Chondrostei</taxon>
        <taxon>Acipenseriformes</taxon>
        <taxon>Acipenseridae</taxon>
        <taxon>Acipenser</taxon>
    </lineage>
</organism>
<protein>
    <submittedName>
        <fullName evidence="2">Uncharacterized protein</fullName>
    </submittedName>
</protein>
<name>A0A444UPY3_ACIRT</name>
<reference evidence="2 3" key="1">
    <citation type="submission" date="2019-01" db="EMBL/GenBank/DDBJ databases">
        <title>Draft Genome and Complete Hox-Cluster Characterization of the Sterlet Sturgeon (Acipenser ruthenus).</title>
        <authorList>
            <person name="Wei Q."/>
        </authorList>
    </citation>
    <scope>NUCLEOTIDE SEQUENCE [LARGE SCALE GENOMIC DNA]</scope>
    <source>
        <strain evidence="2">WHYD16114868_AA</strain>
        <tissue evidence="2">Blood</tissue>
    </source>
</reference>
<evidence type="ECO:0000256" key="1">
    <source>
        <dbReference type="SAM" id="MobiDB-lite"/>
    </source>
</evidence>
<accession>A0A444UPY3</accession>
<evidence type="ECO:0000313" key="3">
    <source>
        <dbReference type="Proteomes" id="UP000289886"/>
    </source>
</evidence>
<dbReference type="EMBL" id="SCEB01214084">
    <property type="protein sequence ID" value="RXM37228.1"/>
    <property type="molecule type" value="Genomic_DNA"/>
</dbReference>
<gene>
    <name evidence="2" type="ORF">EOD39_3140</name>
</gene>
<feature type="region of interest" description="Disordered" evidence="1">
    <location>
        <begin position="1"/>
        <end position="49"/>
    </location>
</feature>
<dbReference type="AlphaFoldDB" id="A0A444UPY3"/>
<feature type="region of interest" description="Disordered" evidence="1">
    <location>
        <begin position="105"/>
        <end position="165"/>
    </location>
</feature>